<dbReference type="RefSeq" id="WP_393971806.1">
    <property type="nucleotide sequence ID" value="NZ_CP133772.1"/>
</dbReference>
<dbReference type="Proteomes" id="UP001451606">
    <property type="component" value="Chromosome"/>
</dbReference>
<accession>A0AAX4NEB8</accession>
<evidence type="ECO:0000313" key="6">
    <source>
        <dbReference type="Proteomes" id="UP001451606"/>
    </source>
</evidence>
<evidence type="ECO:0000313" key="5">
    <source>
        <dbReference type="EMBL" id="WYX99846.1"/>
    </source>
</evidence>
<dbReference type="GeneID" id="95967116"/>
<keyword evidence="6" id="KW-1185">Reference proteome</keyword>
<keyword evidence="2" id="KW-0521">NADP</keyword>
<dbReference type="PANTHER" id="PTHR38011">
    <property type="entry name" value="DIHYDROFOLATE REDUCTASE FAMILY PROTEIN (AFU_ORTHOLOGUE AFUA_8G06820)"/>
    <property type="match status" value="1"/>
</dbReference>
<dbReference type="InterPro" id="IPR024072">
    <property type="entry name" value="DHFR-like_dom_sf"/>
</dbReference>
<dbReference type="GO" id="GO:0008703">
    <property type="term" value="F:5-amino-6-(5-phosphoribosylamino)uracil reductase activity"/>
    <property type="evidence" value="ECO:0007669"/>
    <property type="project" value="InterPro"/>
</dbReference>
<sequence length="213" mass="24266">MDGRPYIIINMAQSINGMIAGSEGKRVVISSERDWRRVRELRRKCDAIMVGARTVMNDDPYLSTGDGDHTEDPKPARIVLDRRLKLKPESHVLDGKSRTIIFTSNMERTVNGAEIIRLKDNDLKISNILAHLYRIGLMKILVEGGKDVITQFLMEGIFDEFYLYIGNIIIEKGGLLLFDPSVNIKNASMETKVYDEGILMRLNPEKIKKVSKW</sequence>
<gene>
    <name evidence="5" type="ORF">OXIME_000391</name>
</gene>
<reference evidence="5 6" key="1">
    <citation type="submission" date="2023-09" db="EMBL/GenBank/DDBJ databases">
        <authorList>
            <person name="Golyshina O.V."/>
            <person name="Lunev E.A."/>
            <person name="Bargiela R."/>
            <person name="Gaines M.C."/>
            <person name="Daum B."/>
            <person name="Bale N.J."/>
            <person name="Koenen M."/>
            <person name="Sinninghe Damst J.S."/>
            <person name="Yakimov M."/>
            <person name="Golyshin P.N."/>
        </authorList>
    </citation>
    <scope>NUCLEOTIDE SEQUENCE [LARGE SCALE GENOMIC DNA]</scope>
    <source>
        <strain evidence="5 6">M1</strain>
    </source>
</reference>
<organism evidence="5 6">
    <name type="scientific">Oxyplasma meridianum</name>
    <dbReference type="NCBI Taxonomy" id="3073602"/>
    <lineage>
        <taxon>Archaea</taxon>
        <taxon>Methanobacteriati</taxon>
        <taxon>Thermoplasmatota</taxon>
        <taxon>Thermoplasmata</taxon>
        <taxon>Thermoplasmatales</taxon>
        <taxon>Thermoplasmataceae</taxon>
        <taxon>Oxyplasma</taxon>
    </lineage>
</organism>
<dbReference type="GO" id="GO:0009231">
    <property type="term" value="P:riboflavin biosynthetic process"/>
    <property type="evidence" value="ECO:0007669"/>
    <property type="project" value="InterPro"/>
</dbReference>
<dbReference type="Gene3D" id="3.40.430.10">
    <property type="entry name" value="Dihydrofolate Reductase, subunit A"/>
    <property type="match status" value="1"/>
</dbReference>
<name>A0AAX4NEB8_9ARCH</name>
<dbReference type="AlphaFoldDB" id="A0AAX4NEB8"/>
<dbReference type="SUPFAM" id="SSF53597">
    <property type="entry name" value="Dihydrofolate reductase-like"/>
    <property type="match status" value="1"/>
</dbReference>
<evidence type="ECO:0000256" key="1">
    <source>
        <dbReference type="ARBA" id="ARBA00005104"/>
    </source>
</evidence>
<evidence type="ECO:0000259" key="4">
    <source>
        <dbReference type="Pfam" id="PF01872"/>
    </source>
</evidence>
<evidence type="ECO:0000256" key="3">
    <source>
        <dbReference type="ARBA" id="ARBA00023002"/>
    </source>
</evidence>
<proteinExistence type="predicted"/>
<dbReference type="InterPro" id="IPR050765">
    <property type="entry name" value="Riboflavin_Biosynth_HTPR"/>
</dbReference>
<comment type="pathway">
    <text evidence="1">Cofactor biosynthesis; riboflavin biosynthesis.</text>
</comment>
<dbReference type="PANTHER" id="PTHR38011:SF7">
    <property type="entry name" value="2,5-DIAMINO-6-RIBOSYLAMINO-4(3H)-PYRIMIDINONE 5'-PHOSPHATE REDUCTASE"/>
    <property type="match status" value="1"/>
</dbReference>
<protein>
    <submittedName>
        <fullName evidence="5">RibD family protein</fullName>
    </submittedName>
</protein>
<keyword evidence="3" id="KW-0560">Oxidoreductase</keyword>
<dbReference type="KEGG" id="omr:OXIME_000391"/>
<evidence type="ECO:0000256" key="2">
    <source>
        <dbReference type="ARBA" id="ARBA00022857"/>
    </source>
</evidence>
<feature type="domain" description="Bacterial bifunctional deaminase-reductase C-terminal" evidence="4">
    <location>
        <begin position="5"/>
        <end position="198"/>
    </location>
</feature>
<dbReference type="InterPro" id="IPR002734">
    <property type="entry name" value="RibDG_C"/>
</dbReference>
<dbReference type="EMBL" id="CP133772">
    <property type="protein sequence ID" value="WYX99846.1"/>
    <property type="molecule type" value="Genomic_DNA"/>
</dbReference>
<dbReference type="Pfam" id="PF01872">
    <property type="entry name" value="RibD_C"/>
    <property type="match status" value="1"/>
</dbReference>